<dbReference type="PANTHER" id="PTHR43877">
    <property type="entry name" value="AMINOALKYLPHOSPHONATE N-ACETYLTRANSFERASE-RELATED-RELATED"/>
    <property type="match status" value="1"/>
</dbReference>
<proteinExistence type="predicted"/>
<dbReference type="Proteomes" id="UP000321479">
    <property type="component" value="Chromosome"/>
</dbReference>
<dbReference type="PROSITE" id="PS51186">
    <property type="entry name" value="GNAT"/>
    <property type="match status" value="1"/>
</dbReference>
<dbReference type="InterPro" id="IPR016181">
    <property type="entry name" value="Acyl_CoA_acyltransferase"/>
</dbReference>
<evidence type="ECO:0000259" key="3">
    <source>
        <dbReference type="PROSITE" id="PS51186"/>
    </source>
</evidence>
<dbReference type="KEGG" id="mgin:FRZ54_19945"/>
<dbReference type="GO" id="GO:0016747">
    <property type="term" value="F:acyltransferase activity, transferring groups other than amino-acyl groups"/>
    <property type="evidence" value="ECO:0007669"/>
    <property type="project" value="InterPro"/>
</dbReference>
<accession>A0A5B8V0L1</accession>
<protein>
    <submittedName>
        <fullName evidence="4">GNAT family N-acetyltransferase</fullName>
    </submittedName>
</protein>
<gene>
    <name evidence="4" type="ORF">FRZ54_19945</name>
</gene>
<keyword evidence="2" id="KW-0012">Acyltransferase</keyword>
<evidence type="ECO:0000256" key="1">
    <source>
        <dbReference type="ARBA" id="ARBA00022679"/>
    </source>
</evidence>
<dbReference type="Gene3D" id="3.40.630.30">
    <property type="match status" value="1"/>
</dbReference>
<feature type="domain" description="N-acetyltransferase" evidence="3">
    <location>
        <begin position="3"/>
        <end position="152"/>
    </location>
</feature>
<evidence type="ECO:0000313" key="5">
    <source>
        <dbReference type="Proteomes" id="UP000321479"/>
    </source>
</evidence>
<dbReference type="PANTHER" id="PTHR43877:SF2">
    <property type="entry name" value="AMINOALKYLPHOSPHONATE N-ACETYLTRANSFERASE-RELATED"/>
    <property type="match status" value="1"/>
</dbReference>
<name>A0A5B8V0L1_9SPHI</name>
<dbReference type="InterPro" id="IPR000182">
    <property type="entry name" value="GNAT_dom"/>
</dbReference>
<dbReference type="CDD" id="cd04301">
    <property type="entry name" value="NAT_SF"/>
    <property type="match status" value="1"/>
</dbReference>
<keyword evidence="5" id="KW-1185">Reference proteome</keyword>
<evidence type="ECO:0000313" key="4">
    <source>
        <dbReference type="EMBL" id="QEC64738.1"/>
    </source>
</evidence>
<keyword evidence="1 4" id="KW-0808">Transferase</keyword>
<dbReference type="SUPFAM" id="SSF55729">
    <property type="entry name" value="Acyl-CoA N-acyltransferases (Nat)"/>
    <property type="match status" value="1"/>
</dbReference>
<dbReference type="AlphaFoldDB" id="A0A5B8V0L1"/>
<reference evidence="4 5" key="1">
    <citation type="journal article" date="2017" name="Curr. Microbiol.">
        <title>Mucilaginibacter ginsenosidivorans sp. nov., Isolated from Soil of Ginseng Field.</title>
        <authorList>
            <person name="Kim M.M."/>
            <person name="Siddiqi M.Z."/>
            <person name="Im W.T."/>
        </authorList>
    </citation>
    <scope>NUCLEOTIDE SEQUENCE [LARGE SCALE GENOMIC DNA]</scope>
    <source>
        <strain evidence="4 5">Gsoil 3017</strain>
    </source>
</reference>
<dbReference type="EMBL" id="CP042436">
    <property type="protein sequence ID" value="QEC64738.1"/>
    <property type="molecule type" value="Genomic_DNA"/>
</dbReference>
<dbReference type="OrthoDB" id="1494196at2"/>
<dbReference type="InterPro" id="IPR050832">
    <property type="entry name" value="Bact_Acetyltransf"/>
</dbReference>
<organism evidence="4 5">
    <name type="scientific">Mucilaginibacter ginsenosidivorans</name>
    <dbReference type="NCBI Taxonomy" id="398053"/>
    <lineage>
        <taxon>Bacteria</taxon>
        <taxon>Pseudomonadati</taxon>
        <taxon>Bacteroidota</taxon>
        <taxon>Sphingobacteriia</taxon>
        <taxon>Sphingobacteriales</taxon>
        <taxon>Sphingobacteriaceae</taxon>
        <taxon>Mucilaginibacter</taxon>
    </lineage>
</organism>
<sequence>MEINYRAATNADIAALARLRSEGWGEAQYWMPRITGYLDGTRHPQKALAPRVAFVAMKDDEIIGFIAGHLTTRLDCDGELEWIDVTSKHRRKGIASELVRLLAKWFEEKGARKVCVDPGNEAARKFYASMGAENLDQHWMYWRDISHLSHSL</sequence>
<evidence type="ECO:0000256" key="2">
    <source>
        <dbReference type="ARBA" id="ARBA00023315"/>
    </source>
</evidence>
<dbReference type="RefSeq" id="WP_147033572.1">
    <property type="nucleotide sequence ID" value="NZ_CP042436.1"/>
</dbReference>
<dbReference type="Pfam" id="PF00583">
    <property type="entry name" value="Acetyltransf_1"/>
    <property type="match status" value="1"/>
</dbReference>